<gene>
    <name evidence="2" type="ORF">AC579_8514</name>
</gene>
<sequence>MAEAAASAPRSSDQNQDSENALCVSSCLLYGFRSVLEESLESTAARIPERRDASERLYTPLRDWQIRLLRLRPGHHGSPLIADLQVADLLHDEGVLLHASQERVFYDSLSHCWGPQDFLCPLLLRDGTFPITRSVHDALQRIRSKNRDQYLWIDAICINQEDDVEKSQQVSKMLAIFKKASHVVIWLGELGEHTKLVEEYFLRAESSSGTIENVHARPDNAKARKLNQSTLCDQHASQLIGGIIDLLHRDWYDRAWIKQEIWAAREPTMICGNFRLPKDLLATGASSKLEMLTLRASNIHRPRLQQIYTRVKYLQTSLVSASPQLLLRAEQSDIRNPLLQNEENFALDLINVLRRSVGSKCSDQRDYIYAFIGMSTAPKASKSSGRPDHPLRIDYSRSAGEVFRDVALYLIMRERDLSVLYLDATYAADVDGTRLPSWVPDWRQPTQPMMIILTHLDAMYRRAKLTLEALLNNVRRDASFAPTSPSNPLALRLRGRPLAVLRSCDDCVQRHGYELTQRYSINSPEADHFQQPVSGRVRQHTIARYTVTVGKAQIAFSNACPCETNGAMVDDWSILFQCEWDAPAIARKGDVIAILEGGYTPLLLRSASSTEYCLLGPAFCTHVRLAPRPLSSSRPSLLGVLNDPSGDSGRLSFPRIVKDIQAYFVGHDGTWRGTEGDQQSFEII</sequence>
<evidence type="ECO:0000259" key="1">
    <source>
        <dbReference type="Pfam" id="PF06985"/>
    </source>
</evidence>
<dbReference type="AlphaFoldDB" id="A0A139I9V0"/>
<dbReference type="InterPro" id="IPR052895">
    <property type="entry name" value="HetReg/Transcr_Mod"/>
</dbReference>
<dbReference type="EMBL" id="LFZO01000196">
    <property type="protein sequence ID" value="KXT11517.1"/>
    <property type="molecule type" value="Genomic_DNA"/>
</dbReference>
<dbReference type="PANTHER" id="PTHR24148">
    <property type="entry name" value="ANKYRIN REPEAT DOMAIN-CONTAINING PROTEIN 39 HOMOLOG-RELATED"/>
    <property type="match status" value="1"/>
</dbReference>
<dbReference type="OrthoDB" id="2157530at2759"/>
<comment type="caution">
    <text evidence="2">The sequence shown here is derived from an EMBL/GenBank/DDBJ whole genome shotgun (WGS) entry which is preliminary data.</text>
</comment>
<dbReference type="Pfam" id="PF06985">
    <property type="entry name" value="HET"/>
    <property type="match status" value="1"/>
</dbReference>
<proteinExistence type="predicted"/>
<protein>
    <recommendedName>
        <fullName evidence="1">Heterokaryon incompatibility domain-containing protein</fullName>
    </recommendedName>
</protein>
<dbReference type="STRING" id="113226.A0A139I9V0"/>
<dbReference type="Proteomes" id="UP000073492">
    <property type="component" value="Unassembled WGS sequence"/>
</dbReference>
<organism evidence="2 3">
    <name type="scientific">Pseudocercospora musae</name>
    <dbReference type="NCBI Taxonomy" id="113226"/>
    <lineage>
        <taxon>Eukaryota</taxon>
        <taxon>Fungi</taxon>
        <taxon>Dikarya</taxon>
        <taxon>Ascomycota</taxon>
        <taxon>Pezizomycotina</taxon>
        <taxon>Dothideomycetes</taxon>
        <taxon>Dothideomycetidae</taxon>
        <taxon>Mycosphaerellales</taxon>
        <taxon>Mycosphaerellaceae</taxon>
        <taxon>Pseudocercospora</taxon>
    </lineage>
</organism>
<evidence type="ECO:0000313" key="2">
    <source>
        <dbReference type="EMBL" id="KXT11517.1"/>
    </source>
</evidence>
<reference evidence="2 3" key="1">
    <citation type="submission" date="2015-07" db="EMBL/GenBank/DDBJ databases">
        <title>Comparative genomics of the Sigatoka disease complex on banana suggests a link between parallel evolutionary changes in Pseudocercospora fijiensis and Pseudocercospora eumusae and increased virulence on the banana host.</title>
        <authorList>
            <person name="Chang T.-C."/>
            <person name="Salvucci A."/>
            <person name="Crous P.W."/>
            <person name="Stergiopoulos I."/>
        </authorList>
    </citation>
    <scope>NUCLEOTIDE SEQUENCE [LARGE SCALE GENOMIC DNA]</scope>
    <source>
        <strain evidence="2 3">CBS 116634</strain>
    </source>
</reference>
<keyword evidence="3" id="KW-1185">Reference proteome</keyword>
<feature type="domain" description="Heterokaryon incompatibility" evidence="1">
    <location>
        <begin position="106"/>
        <end position="260"/>
    </location>
</feature>
<name>A0A139I9V0_9PEZI</name>
<evidence type="ECO:0000313" key="3">
    <source>
        <dbReference type="Proteomes" id="UP000073492"/>
    </source>
</evidence>
<accession>A0A139I9V0</accession>
<dbReference type="PANTHER" id="PTHR24148:SF64">
    <property type="entry name" value="HETEROKARYON INCOMPATIBILITY DOMAIN-CONTAINING PROTEIN"/>
    <property type="match status" value="1"/>
</dbReference>
<dbReference type="InterPro" id="IPR010730">
    <property type="entry name" value="HET"/>
</dbReference>